<protein>
    <submittedName>
        <fullName evidence="7">Uncharacterized protein</fullName>
    </submittedName>
</protein>
<dbReference type="InterPro" id="IPR050539">
    <property type="entry name" value="ThrE_Dicarb/AminoAcid_Exp"/>
</dbReference>
<evidence type="ECO:0000256" key="3">
    <source>
        <dbReference type="ARBA" id="ARBA00022692"/>
    </source>
</evidence>
<dbReference type="PANTHER" id="PTHR34390">
    <property type="entry name" value="UPF0442 PROTEIN YJJB-RELATED"/>
    <property type="match status" value="1"/>
</dbReference>
<dbReference type="GO" id="GO:0022857">
    <property type="term" value="F:transmembrane transporter activity"/>
    <property type="evidence" value="ECO:0007669"/>
    <property type="project" value="InterPro"/>
</dbReference>
<sequence>MSEQQQSSELLDTCLMAGRIMIESGSEMYRVEDTMNRIAQNAGEKQSITFTTPTGIFMELGDSGAVQIRQITSRTINLEKVEHVNALSREFAAQTINLGQLHQRLASLDRDVPFFPVWLQIIAAALVSCTLMIIYGGYWQDFISTAVIGATGYAVFYWVRDRLNISYLNEFLAAFTIGLLALIAVRLHLGRSIDMIIIGGVMPLVPGVPITNAVRDVLAGHLLSGIARGMDAIFSVSAIGVGIALIFRFF</sequence>
<evidence type="ECO:0000256" key="2">
    <source>
        <dbReference type="ARBA" id="ARBA00022475"/>
    </source>
</evidence>
<dbReference type="RefSeq" id="WP_068226134.1">
    <property type="nucleotide sequence ID" value="NZ_CP014623.1"/>
</dbReference>
<keyword evidence="2" id="KW-1003">Cell membrane</keyword>
<evidence type="ECO:0000256" key="4">
    <source>
        <dbReference type="ARBA" id="ARBA00022989"/>
    </source>
</evidence>
<keyword evidence="5" id="KW-0472">Membrane</keyword>
<evidence type="ECO:0000256" key="6">
    <source>
        <dbReference type="ARBA" id="ARBA00034125"/>
    </source>
</evidence>
<comment type="subcellular location">
    <subcellularLocation>
        <location evidence="1">Cell membrane</location>
        <topology evidence="1">Multi-pass membrane protein</topology>
    </subcellularLocation>
</comment>
<keyword evidence="3" id="KW-0812">Transmembrane</keyword>
<reference evidence="7 8" key="1">
    <citation type="submission" date="2016-03" db="EMBL/GenBank/DDBJ databases">
        <title>Pediococcus and Lactobacillus from brewery environment - whole genome sequencing and assembly.</title>
        <authorList>
            <person name="Behr J."/>
            <person name="Geissler A.J."/>
            <person name="Vogel R.F."/>
        </authorList>
    </citation>
    <scope>NUCLEOTIDE SEQUENCE [LARGE SCALE GENOMIC DNA]</scope>
    <source>
        <strain evidence="7 8">TMW 1.1989</strain>
    </source>
</reference>
<evidence type="ECO:0000313" key="7">
    <source>
        <dbReference type="EMBL" id="ANK61598.1"/>
    </source>
</evidence>
<evidence type="ECO:0000256" key="1">
    <source>
        <dbReference type="ARBA" id="ARBA00004651"/>
    </source>
</evidence>
<dbReference type="GO" id="GO:0015744">
    <property type="term" value="P:succinate transport"/>
    <property type="evidence" value="ECO:0007669"/>
    <property type="project" value="TreeGrafter"/>
</dbReference>
<gene>
    <name evidence="7" type="ORF">AYR53_01760</name>
</gene>
<dbReference type="Proteomes" id="UP000078582">
    <property type="component" value="Chromosome"/>
</dbReference>
<dbReference type="InterPro" id="IPR010619">
    <property type="entry name" value="ThrE-like_N"/>
</dbReference>
<dbReference type="GO" id="GO:0005886">
    <property type="term" value="C:plasma membrane"/>
    <property type="evidence" value="ECO:0007669"/>
    <property type="project" value="UniProtKB-SubCell"/>
</dbReference>
<accession>A0A192GZZ3</accession>
<dbReference type="KEGG" id="lbt:AYR52_11545"/>
<evidence type="ECO:0000256" key="5">
    <source>
        <dbReference type="ARBA" id="ARBA00023136"/>
    </source>
</evidence>
<proteinExistence type="inferred from homology"/>
<dbReference type="GeneID" id="42980961"/>
<dbReference type="AlphaFoldDB" id="A0A192GZZ3"/>
<keyword evidence="4" id="KW-1133">Transmembrane helix</keyword>
<evidence type="ECO:0000313" key="8">
    <source>
        <dbReference type="Proteomes" id="UP000078582"/>
    </source>
</evidence>
<dbReference type="PANTHER" id="PTHR34390:SF2">
    <property type="entry name" value="SUCCINATE TRANSPORTER SUBUNIT YJJP-RELATED"/>
    <property type="match status" value="1"/>
</dbReference>
<dbReference type="Pfam" id="PF06738">
    <property type="entry name" value="ThrE"/>
    <property type="match status" value="1"/>
</dbReference>
<dbReference type="STRING" id="375175.AYR53_01760"/>
<dbReference type="EMBL" id="CP014873">
    <property type="protein sequence ID" value="ANK61598.1"/>
    <property type="molecule type" value="Genomic_DNA"/>
</dbReference>
<dbReference type="OrthoDB" id="9813917at2"/>
<comment type="similarity">
    <text evidence="6">Belongs to the ThrE exporter (TC 2.A.79) family.</text>
</comment>
<name>A0A192GZZ3_9LACO</name>
<organism evidence="7 8">
    <name type="scientific">Loigolactobacillus backii</name>
    <dbReference type="NCBI Taxonomy" id="375175"/>
    <lineage>
        <taxon>Bacteria</taxon>
        <taxon>Bacillati</taxon>
        <taxon>Bacillota</taxon>
        <taxon>Bacilli</taxon>
        <taxon>Lactobacillales</taxon>
        <taxon>Lactobacillaceae</taxon>
        <taxon>Loigolactobacillus</taxon>
    </lineage>
</organism>
<keyword evidence="8" id="KW-1185">Reference proteome</keyword>